<keyword evidence="2 3" id="KW-0479">Metal-binding</keyword>
<dbReference type="PROSITE" id="PS00086">
    <property type="entry name" value="CYTOCHROME_P450"/>
    <property type="match status" value="1"/>
</dbReference>
<dbReference type="InterPro" id="IPR002401">
    <property type="entry name" value="Cyt_P450_E_grp-I"/>
</dbReference>
<name>A0AAD9KYU6_RIDPI</name>
<evidence type="ECO:0000256" key="4">
    <source>
        <dbReference type="SAM" id="Phobius"/>
    </source>
</evidence>
<evidence type="ECO:0000313" key="5">
    <source>
        <dbReference type="EMBL" id="KAK2179840.1"/>
    </source>
</evidence>
<dbReference type="GO" id="GO:0020037">
    <property type="term" value="F:heme binding"/>
    <property type="evidence" value="ECO:0007669"/>
    <property type="project" value="InterPro"/>
</dbReference>
<evidence type="ECO:0000256" key="2">
    <source>
        <dbReference type="PIRSR" id="PIRSR602401-1"/>
    </source>
</evidence>
<feature type="binding site" description="axial binding residue" evidence="2">
    <location>
        <position position="449"/>
    </location>
    <ligand>
        <name>heme</name>
        <dbReference type="ChEBI" id="CHEBI:30413"/>
    </ligand>
    <ligandPart>
        <name>Fe</name>
        <dbReference type="ChEBI" id="CHEBI:18248"/>
    </ligandPart>
</feature>
<keyword evidence="4" id="KW-0472">Membrane</keyword>
<dbReference type="Pfam" id="PF00067">
    <property type="entry name" value="p450"/>
    <property type="match status" value="1"/>
</dbReference>
<evidence type="ECO:0008006" key="7">
    <source>
        <dbReference type="Google" id="ProtNLM"/>
    </source>
</evidence>
<dbReference type="PRINTS" id="PR00463">
    <property type="entry name" value="EP450I"/>
</dbReference>
<dbReference type="CDD" id="cd20659">
    <property type="entry name" value="CYP4B_4F-like"/>
    <property type="match status" value="1"/>
</dbReference>
<accession>A0AAD9KYU6</accession>
<dbReference type="InterPro" id="IPR017972">
    <property type="entry name" value="Cyt_P450_CS"/>
</dbReference>
<dbReference type="PANTHER" id="PTHR24291">
    <property type="entry name" value="CYTOCHROME P450 FAMILY 4"/>
    <property type="match status" value="1"/>
</dbReference>
<reference evidence="5" key="1">
    <citation type="journal article" date="2023" name="Mol. Biol. Evol.">
        <title>Third-Generation Sequencing Reveals the Adaptive Role of the Epigenome in Three Deep-Sea Polychaetes.</title>
        <authorList>
            <person name="Perez M."/>
            <person name="Aroh O."/>
            <person name="Sun Y."/>
            <person name="Lan Y."/>
            <person name="Juniper S.K."/>
            <person name="Young C.R."/>
            <person name="Angers B."/>
            <person name="Qian P.Y."/>
        </authorList>
    </citation>
    <scope>NUCLEOTIDE SEQUENCE</scope>
    <source>
        <strain evidence="5">R07B-5</strain>
    </source>
</reference>
<keyword evidence="2 3" id="KW-0408">Iron</keyword>
<dbReference type="GO" id="GO:0004497">
    <property type="term" value="F:monooxygenase activity"/>
    <property type="evidence" value="ECO:0007669"/>
    <property type="project" value="UniProtKB-KW"/>
</dbReference>
<dbReference type="SUPFAM" id="SSF48264">
    <property type="entry name" value="Cytochrome P450"/>
    <property type="match status" value="1"/>
</dbReference>
<comment type="caution">
    <text evidence="5">The sequence shown here is derived from an EMBL/GenBank/DDBJ whole genome shotgun (WGS) entry which is preliminary data.</text>
</comment>
<dbReference type="Proteomes" id="UP001209878">
    <property type="component" value="Unassembled WGS sequence"/>
</dbReference>
<dbReference type="AlphaFoldDB" id="A0AAD9KYU6"/>
<dbReference type="InterPro" id="IPR036396">
    <property type="entry name" value="Cyt_P450_sf"/>
</dbReference>
<sequence>MDSTSRYIWAVVGVVGGAVVLKIVSKVLSALRNRAKTVEGFPGPKTHWLLGNLDTLTNDEHGLTLMTSWSRLYRGVYALWFGPAMPVLVAYHPDTTQAILSSNEPKDEGFYCFLRPWIGDGLLVSKGEKWARTRRLLTKAFHFQVLQSYMEVFSQSTNVLLNKWRQLDGDHAAVELYKDTSLLTLESLTKCIFGVNINCQDTDVSHPYATAVLDMLVLMNQRLLFVPHHNDLIYYFSLSGYRFRRACRVAHDFSRKVVRERQLAKQSGVTDDQRKTKYLSMIDILLEARDEDGTGLSNDEIFDEVDTFMFEGHDTTACGLSWLLHNLATHPECQEKCRREAIDVLGSRSTLEWEDLPKLQYISQCLKESLRLHPPVPFVARRAANGVSFADGRRAPNGVGIVVDINSTHRNPDLWPDPEVFDPERFAPDKVEKRPPFSYIPFSAGYRNCIGQQFAQNQMKTAVALILKNFELTHDASRPPVRDPKFVLRSKTGLWVHLKQL</sequence>
<dbReference type="PANTHER" id="PTHR24291:SF201">
    <property type="entry name" value="CYTOCHROME P450, FAMILY 4, SUBFAMILY B, POLYPEPTIDE 7"/>
    <property type="match status" value="1"/>
</dbReference>
<proteinExistence type="inferred from homology"/>
<protein>
    <recommendedName>
        <fullName evidence="7">Cytochrome P450</fullName>
    </recommendedName>
</protein>
<evidence type="ECO:0000256" key="3">
    <source>
        <dbReference type="RuleBase" id="RU000461"/>
    </source>
</evidence>
<keyword evidence="4" id="KW-1133">Transmembrane helix</keyword>
<evidence type="ECO:0000313" key="6">
    <source>
        <dbReference type="Proteomes" id="UP001209878"/>
    </source>
</evidence>
<dbReference type="InterPro" id="IPR050196">
    <property type="entry name" value="Cytochrome_P450_Monoox"/>
</dbReference>
<keyword evidence="4" id="KW-0812">Transmembrane</keyword>
<dbReference type="GO" id="GO:0005506">
    <property type="term" value="F:iron ion binding"/>
    <property type="evidence" value="ECO:0007669"/>
    <property type="project" value="InterPro"/>
</dbReference>
<dbReference type="Gene3D" id="1.10.630.10">
    <property type="entry name" value="Cytochrome P450"/>
    <property type="match status" value="1"/>
</dbReference>
<gene>
    <name evidence="5" type="ORF">NP493_469g00033</name>
</gene>
<feature type="transmembrane region" description="Helical" evidence="4">
    <location>
        <begin position="6"/>
        <end position="24"/>
    </location>
</feature>
<comment type="similarity">
    <text evidence="1 3">Belongs to the cytochrome P450 family.</text>
</comment>
<dbReference type="InterPro" id="IPR001128">
    <property type="entry name" value="Cyt_P450"/>
</dbReference>
<dbReference type="EMBL" id="JAODUO010000469">
    <property type="protein sequence ID" value="KAK2179840.1"/>
    <property type="molecule type" value="Genomic_DNA"/>
</dbReference>
<keyword evidence="3" id="KW-0503">Monooxygenase</keyword>
<comment type="cofactor">
    <cofactor evidence="2">
        <name>heme</name>
        <dbReference type="ChEBI" id="CHEBI:30413"/>
    </cofactor>
</comment>
<dbReference type="PRINTS" id="PR00385">
    <property type="entry name" value="P450"/>
</dbReference>
<keyword evidence="2 3" id="KW-0349">Heme</keyword>
<dbReference type="GO" id="GO:0016705">
    <property type="term" value="F:oxidoreductase activity, acting on paired donors, with incorporation or reduction of molecular oxygen"/>
    <property type="evidence" value="ECO:0007669"/>
    <property type="project" value="InterPro"/>
</dbReference>
<organism evidence="5 6">
    <name type="scientific">Ridgeia piscesae</name>
    <name type="common">Tubeworm</name>
    <dbReference type="NCBI Taxonomy" id="27915"/>
    <lineage>
        <taxon>Eukaryota</taxon>
        <taxon>Metazoa</taxon>
        <taxon>Spiralia</taxon>
        <taxon>Lophotrochozoa</taxon>
        <taxon>Annelida</taxon>
        <taxon>Polychaeta</taxon>
        <taxon>Sedentaria</taxon>
        <taxon>Canalipalpata</taxon>
        <taxon>Sabellida</taxon>
        <taxon>Siboglinidae</taxon>
        <taxon>Ridgeia</taxon>
    </lineage>
</organism>
<keyword evidence="3" id="KW-0560">Oxidoreductase</keyword>
<evidence type="ECO:0000256" key="1">
    <source>
        <dbReference type="ARBA" id="ARBA00010617"/>
    </source>
</evidence>
<keyword evidence="6" id="KW-1185">Reference proteome</keyword>